<evidence type="ECO:0000313" key="9">
    <source>
        <dbReference type="EMBL" id="MCU9613522.1"/>
    </source>
</evidence>
<keyword evidence="3" id="KW-0813">Transport</keyword>
<name>A0AAE3ISC5_9BACI</name>
<sequence length="362" mass="41806">MKRYFYYLVFVHMLVNGIGHTPRQLIENRFHGSVLAIFIAPFIGLFFMYIFSKALSKFPKAGLPEILHQSLPRWLASILLIHFSIAWLFAALDRLVSFSFIIKRFVNPDMPIIVIQIGIIFVVGMGALLKTEKILYLLEMLLVINVLFIIFIFFKAYTNPLLSWKDIMAAGTFIKEPPNLISLSAATYIFSGYINMVVFNRVCHNVLTWKKNLFLGILGFVNLCTILFIPIGYHGIDVVDDFTYPWVSTADALRMEFGFIERAVFLYIFIYISISIGSVIVLWHTISELLKGLFKISKKKPNIQKKLSVVFICLFGILTIVSGQMVDEIFLYKTSTYWYNIRMISEYLLVFLVYILARRKKA</sequence>
<dbReference type="Pfam" id="PF03845">
    <property type="entry name" value="Spore_permease"/>
    <property type="match status" value="1"/>
</dbReference>
<feature type="transmembrane region" description="Helical" evidence="8">
    <location>
        <begin position="212"/>
        <end position="236"/>
    </location>
</feature>
<keyword evidence="4" id="KW-0309">Germination</keyword>
<proteinExistence type="inferred from homology"/>
<evidence type="ECO:0000313" key="10">
    <source>
        <dbReference type="Proteomes" id="UP001209318"/>
    </source>
</evidence>
<evidence type="ECO:0000256" key="3">
    <source>
        <dbReference type="ARBA" id="ARBA00022448"/>
    </source>
</evidence>
<feature type="transmembrane region" description="Helical" evidence="8">
    <location>
        <begin position="264"/>
        <end position="286"/>
    </location>
</feature>
<feature type="transmembrane region" description="Helical" evidence="8">
    <location>
        <begin position="5"/>
        <end position="22"/>
    </location>
</feature>
<dbReference type="GO" id="GO:0016020">
    <property type="term" value="C:membrane"/>
    <property type="evidence" value="ECO:0007669"/>
    <property type="project" value="UniProtKB-SubCell"/>
</dbReference>
<feature type="transmembrane region" description="Helical" evidence="8">
    <location>
        <begin position="337"/>
        <end position="357"/>
    </location>
</feature>
<accession>A0AAE3ISC5</accession>
<evidence type="ECO:0000256" key="6">
    <source>
        <dbReference type="ARBA" id="ARBA00022989"/>
    </source>
</evidence>
<keyword evidence="10" id="KW-1185">Reference proteome</keyword>
<protein>
    <submittedName>
        <fullName evidence="9">Spore germination protein</fullName>
    </submittedName>
</protein>
<evidence type="ECO:0000256" key="2">
    <source>
        <dbReference type="ARBA" id="ARBA00007998"/>
    </source>
</evidence>
<dbReference type="RefSeq" id="WP_263072761.1">
    <property type="nucleotide sequence ID" value="NZ_JAOUSF010000003.1"/>
</dbReference>
<organism evidence="9 10">
    <name type="scientific">Perspicuibacillus lycopersici</name>
    <dbReference type="NCBI Taxonomy" id="1325689"/>
    <lineage>
        <taxon>Bacteria</taxon>
        <taxon>Bacillati</taxon>
        <taxon>Bacillota</taxon>
        <taxon>Bacilli</taxon>
        <taxon>Bacillales</taxon>
        <taxon>Bacillaceae</taxon>
        <taxon>Perspicuibacillus</taxon>
    </lineage>
</organism>
<dbReference type="AlphaFoldDB" id="A0AAE3ISC5"/>
<feature type="transmembrane region" description="Helical" evidence="8">
    <location>
        <begin position="34"/>
        <end position="51"/>
    </location>
</feature>
<dbReference type="InterPro" id="IPR004761">
    <property type="entry name" value="Spore_GerAB"/>
</dbReference>
<feature type="transmembrane region" description="Helical" evidence="8">
    <location>
        <begin position="307"/>
        <end position="325"/>
    </location>
</feature>
<evidence type="ECO:0000256" key="4">
    <source>
        <dbReference type="ARBA" id="ARBA00022544"/>
    </source>
</evidence>
<keyword evidence="6 8" id="KW-1133">Transmembrane helix</keyword>
<evidence type="ECO:0000256" key="1">
    <source>
        <dbReference type="ARBA" id="ARBA00004141"/>
    </source>
</evidence>
<feature type="transmembrane region" description="Helical" evidence="8">
    <location>
        <begin position="110"/>
        <end position="129"/>
    </location>
</feature>
<feature type="transmembrane region" description="Helical" evidence="8">
    <location>
        <begin position="136"/>
        <end position="154"/>
    </location>
</feature>
<comment type="subcellular location">
    <subcellularLocation>
        <location evidence="1">Membrane</location>
        <topology evidence="1">Multi-pass membrane protein</topology>
    </subcellularLocation>
</comment>
<keyword evidence="7 8" id="KW-0472">Membrane</keyword>
<evidence type="ECO:0000256" key="8">
    <source>
        <dbReference type="SAM" id="Phobius"/>
    </source>
</evidence>
<evidence type="ECO:0000256" key="7">
    <source>
        <dbReference type="ARBA" id="ARBA00023136"/>
    </source>
</evidence>
<gene>
    <name evidence="9" type="ORF">OEV98_08120</name>
</gene>
<feature type="transmembrane region" description="Helical" evidence="8">
    <location>
        <begin position="71"/>
        <end position="90"/>
    </location>
</feature>
<dbReference type="PANTHER" id="PTHR34975">
    <property type="entry name" value="SPORE GERMINATION PROTEIN A2"/>
    <property type="match status" value="1"/>
</dbReference>
<feature type="transmembrane region" description="Helical" evidence="8">
    <location>
        <begin position="180"/>
        <end position="200"/>
    </location>
</feature>
<dbReference type="GO" id="GO:0009847">
    <property type="term" value="P:spore germination"/>
    <property type="evidence" value="ECO:0007669"/>
    <property type="project" value="InterPro"/>
</dbReference>
<reference evidence="9" key="1">
    <citation type="submission" date="2022-10" db="EMBL/GenBank/DDBJ databases">
        <title>Description of Fervidibacillus gen. nov. in the family Fervidibacillaceae fam. nov. with two species, Fervidibacillus albus sp. nov., and Fervidibacillus halotolerans sp. nov., isolated from tidal flat sediments.</title>
        <authorList>
            <person name="Kwon K.K."/>
            <person name="Yang S.-H."/>
        </authorList>
    </citation>
    <scope>NUCLEOTIDE SEQUENCE</scope>
    <source>
        <strain evidence="9">JCM 19140</strain>
    </source>
</reference>
<evidence type="ECO:0000256" key="5">
    <source>
        <dbReference type="ARBA" id="ARBA00022692"/>
    </source>
</evidence>
<keyword evidence="5 8" id="KW-0812">Transmembrane</keyword>
<dbReference type="PANTHER" id="PTHR34975:SF2">
    <property type="entry name" value="SPORE GERMINATION PROTEIN A2"/>
    <property type="match status" value="1"/>
</dbReference>
<comment type="caution">
    <text evidence="9">The sequence shown here is derived from an EMBL/GenBank/DDBJ whole genome shotgun (WGS) entry which is preliminary data.</text>
</comment>
<dbReference type="EMBL" id="JAOUSF010000003">
    <property type="protein sequence ID" value="MCU9613522.1"/>
    <property type="molecule type" value="Genomic_DNA"/>
</dbReference>
<comment type="similarity">
    <text evidence="2">Belongs to the amino acid-polyamine-organocation (APC) superfamily. Spore germination protein (SGP) (TC 2.A.3.9) family.</text>
</comment>
<dbReference type="Proteomes" id="UP001209318">
    <property type="component" value="Unassembled WGS sequence"/>
</dbReference>